<evidence type="ECO:0000256" key="1">
    <source>
        <dbReference type="SAM" id="MobiDB-lite"/>
    </source>
</evidence>
<dbReference type="EMBL" id="JARKHS020021669">
    <property type="protein sequence ID" value="KAK8770086.1"/>
    <property type="molecule type" value="Genomic_DNA"/>
</dbReference>
<proteinExistence type="predicted"/>
<reference evidence="2 3" key="1">
    <citation type="journal article" date="2023" name="Arcadia Sci">
        <title>De novo assembly of a long-read Amblyomma americanum tick genome.</title>
        <authorList>
            <person name="Chou S."/>
            <person name="Poskanzer K.E."/>
            <person name="Rollins M."/>
            <person name="Thuy-Boun P.S."/>
        </authorList>
    </citation>
    <scope>NUCLEOTIDE SEQUENCE [LARGE SCALE GENOMIC DNA]</scope>
    <source>
        <strain evidence="2">F_SG_1</strain>
        <tissue evidence="2">Salivary glands</tissue>
    </source>
</reference>
<feature type="non-terminal residue" evidence="2">
    <location>
        <position position="113"/>
    </location>
</feature>
<comment type="caution">
    <text evidence="2">The sequence shown here is derived from an EMBL/GenBank/DDBJ whole genome shotgun (WGS) entry which is preliminary data.</text>
</comment>
<organism evidence="2 3">
    <name type="scientific">Amblyomma americanum</name>
    <name type="common">Lone star tick</name>
    <dbReference type="NCBI Taxonomy" id="6943"/>
    <lineage>
        <taxon>Eukaryota</taxon>
        <taxon>Metazoa</taxon>
        <taxon>Ecdysozoa</taxon>
        <taxon>Arthropoda</taxon>
        <taxon>Chelicerata</taxon>
        <taxon>Arachnida</taxon>
        <taxon>Acari</taxon>
        <taxon>Parasitiformes</taxon>
        <taxon>Ixodida</taxon>
        <taxon>Ixodoidea</taxon>
        <taxon>Ixodidae</taxon>
        <taxon>Amblyomminae</taxon>
        <taxon>Amblyomma</taxon>
    </lineage>
</organism>
<dbReference type="Proteomes" id="UP001321473">
    <property type="component" value="Unassembled WGS sequence"/>
</dbReference>
<sequence>MDRKTGDQAPPPAGRARGRSRGRARAVVVLPGAQAAPTVPQFPAAMAPPAALPRTPGVLGPATVPLPVPSVAPSMPALDSVEGLSFSIDSMAIGHGAHLQQMAAMAPSAVVPQ</sequence>
<dbReference type="AlphaFoldDB" id="A0AAQ4E5W3"/>
<accession>A0AAQ4E5W3</accession>
<gene>
    <name evidence="2" type="ORF">V5799_013449</name>
</gene>
<name>A0AAQ4E5W3_AMBAM</name>
<feature type="region of interest" description="Disordered" evidence="1">
    <location>
        <begin position="1"/>
        <end position="23"/>
    </location>
</feature>
<evidence type="ECO:0000313" key="3">
    <source>
        <dbReference type="Proteomes" id="UP001321473"/>
    </source>
</evidence>
<evidence type="ECO:0000313" key="2">
    <source>
        <dbReference type="EMBL" id="KAK8770086.1"/>
    </source>
</evidence>
<keyword evidence="3" id="KW-1185">Reference proteome</keyword>
<protein>
    <submittedName>
        <fullName evidence="2">Uncharacterized protein</fullName>
    </submittedName>
</protein>